<protein>
    <recommendedName>
        <fullName evidence="3">SGNH/GDSL hydrolase family protein</fullName>
    </recommendedName>
</protein>
<dbReference type="CDD" id="cd00229">
    <property type="entry name" value="SGNH_hydrolase"/>
    <property type="match status" value="1"/>
</dbReference>
<dbReference type="SUPFAM" id="SSF52266">
    <property type="entry name" value="SGNH hydrolase"/>
    <property type="match status" value="1"/>
</dbReference>
<dbReference type="RefSeq" id="WP_230501286.1">
    <property type="nucleotide sequence ID" value="NZ_CAKJTJ010000010.1"/>
</dbReference>
<evidence type="ECO:0000313" key="1">
    <source>
        <dbReference type="EMBL" id="CAG9621392.1"/>
    </source>
</evidence>
<name>A0ABM8YN51_9BACI</name>
<evidence type="ECO:0000313" key="2">
    <source>
        <dbReference type="Proteomes" id="UP000789833"/>
    </source>
</evidence>
<sequence>MRTLLTVVISLCIGSIIYGNYHWNHKIGSASVGKEEEITINNKTETTKDKKEHTKVVGENEYPNLPTEVSTFLNEKMSDGESVELLVIGSEVIEMGERPWTTIFKQELEREYGRFFNITIKAIPGEVTTSDVIERDLLLENVDISPDIVIFEPFLLDSNGYILIEHSLENITLMIEKIKNMNPDLFLFLQPGQPIYNAIYYPDDVNTLRTYSEEHGHPYIDHWSNWPDYHSVEFKEYYIHESFNPNEKGHEVWAEYLLNLFMSKE</sequence>
<proteinExistence type="predicted"/>
<accession>A0ABM8YN51</accession>
<comment type="caution">
    <text evidence="1">The sequence shown here is derived from an EMBL/GenBank/DDBJ whole genome shotgun (WGS) entry which is preliminary data.</text>
</comment>
<keyword evidence="2" id="KW-1185">Reference proteome</keyword>
<reference evidence="1 2" key="1">
    <citation type="submission" date="2021-10" db="EMBL/GenBank/DDBJ databases">
        <authorList>
            <person name="Criscuolo A."/>
        </authorList>
    </citation>
    <scope>NUCLEOTIDE SEQUENCE [LARGE SCALE GENOMIC DNA]</scope>
    <source>
        <strain evidence="2">CIP 111883</strain>
    </source>
</reference>
<dbReference type="EMBL" id="CAKJTJ010000010">
    <property type="protein sequence ID" value="CAG9621392.1"/>
    <property type="molecule type" value="Genomic_DNA"/>
</dbReference>
<evidence type="ECO:0008006" key="3">
    <source>
        <dbReference type="Google" id="ProtNLM"/>
    </source>
</evidence>
<dbReference type="Proteomes" id="UP000789833">
    <property type="component" value="Unassembled WGS sequence"/>
</dbReference>
<dbReference type="InterPro" id="IPR036514">
    <property type="entry name" value="SGNH_hydro_sf"/>
</dbReference>
<dbReference type="Gene3D" id="3.40.50.1110">
    <property type="entry name" value="SGNH hydrolase"/>
    <property type="match status" value="1"/>
</dbReference>
<gene>
    <name evidence="1" type="ORF">BACCIP111883_02165</name>
</gene>
<organism evidence="1 2">
    <name type="scientific">Sutcliffiella rhizosphaerae</name>
    <dbReference type="NCBI Taxonomy" id="2880967"/>
    <lineage>
        <taxon>Bacteria</taxon>
        <taxon>Bacillati</taxon>
        <taxon>Bacillota</taxon>
        <taxon>Bacilli</taxon>
        <taxon>Bacillales</taxon>
        <taxon>Bacillaceae</taxon>
        <taxon>Sutcliffiella</taxon>
    </lineage>
</organism>